<dbReference type="InterPro" id="IPR036388">
    <property type="entry name" value="WH-like_DNA-bd_sf"/>
</dbReference>
<dbReference type="EMBL" id="JAACBX020000002">
    <property type="protein sequence ID" value="MBM0244178.1"/>
    <property type="molecule type" value="Genomic_DNA"/>
</dbReference>
<proteinExistence type="predicted"/>
<comment type="caution">
    <text evidence="1">The sequence shown here is derived from an EMBL/GenBank/DDBJ whole genome shotgun (WGS) entry which is preliminary data.</text>
</comment>
<protein>
    <recommendedName>
        <fullName evidence="3">Transposase</fullName>
    </recommendedName>
</protein>
<organism evidence="1 2">
    <name type="scientific">Corynebacterium macginleyi</name>
    <dbReference type="NCBI Taxonomy" id="38290"/>
    <lineage>
        <taxon>Bacteria</taxon>
        <taxon>Bacillati</taxon>
        <taxon>Actinomycetota</taxon>
        <taxon>Actinomycetes</taxon>
        <taxon>Mycobacteriales</taxon>
        <taxon>Corynebacteriaceae</taxon>
        <taxon>Corynebacterium</taxon>
    </lineage>
</organism>
<evidence type="ECO:0008006" key="3">
    <source>
        <dbReference type="Google" id="ProtNLM"/>
    </source>
</evidence>
<accession>A0ABS1Y704</accession>
<dbReference type="Gene3D" id="1.10.10.10">
    <property type="entry name" value="Winged helix-like DNA-binding domain superfamily/Winged helix DNA-binding domain"/>
    <property type="match status" value="1"/>
</dbReference>
<dbReference type="RefSeq" id="WP_183129486.1">
    <property type="nucleotide sequence ID" value="NZ_CP068291.1"/>
</dbReference>
<name>A0ABS1Y704_9CORY</name>
<gene>
    <name evidence="1" type="ORF">GWO63_007880</name>
</gene>
<reference evidence="1 2" key="1">
    <citation type="submission" date="2021-01" db="EMBL/GenBank/DDBJ databases">
        <title>Complete genome sequences of Corynebacterium macginleyi strains isolated from infectious keratitis.</title>
        <authorList>
            <person name="Sagerfors S."/>
            <person name="Poehlein A."/>
            <person name="Soderquist B."/>
            <person name="Bruggemann H."/>
        </authorList>
    </citation>
    <scope>NUCLEOTIDE SEQUENCE [LARGE SCALE GENOMIC DNA]</scope>
    <source>
        <strain evidence="1 2">12T220</strain>
    </source>
</reference>
<evidence type="ECO:0000313" key="2">
    <source>
        <dbReference type="Proteomes" id="UP001518680"/>
    </source>
</evidence>
<keyword evidence="2" id="KW-1185">Reference proteome</keyword>
<sequence>MPRKFDQDAKDRVVRPVEDRIVAENMSMHPACQAVAPKLGVSRPTPR</sequence>
<dbReference type="Proteomes" id="UP001518680">
    <property type="component" value="Unassembled WGS sequence"/>
</dbReference>
<evidence type="ECO:0000313" key="1">
    <source>
        <dbReference type="EMBL" id="MBM0244178.1"/>
    </source>
</evidence>